<evidence type="ECO:0000313" key="2">
    <source>
        <dbReference type="EMBL" id="CAB3762061.1"/>
    </source>
</evidence>
<evidence type="ECO:0000313" key="3">
    <source>
        <dbReference type="Proteomes" id="UP000494363"/>
    </source>
</evidence>
<feature type="transmembrane region" description="Helical" evidence="1">
    <location>
        <begin position="60"/>
        <end position="83"/>
    </location>
</feature>
<keyword evidence="1" id="KW-0472">Membrane</keyword>
<sequence>MNKALRLGAFVTLTFYIGRSIANIFLGWPAEMPDWLYHTTLFALRVTGLGDVDSTDDAEVMATLIVALTSWTLTGVVLWLLAITVRRFRNRGKT</sequence>
<reference evidence="2 3" key="1">
    <citation type="submission" date="2020-04" db="EMBL/GenBank/DDBJ databases">
        <authorList>
            <person name="De Canck E."/>
        </authorList>
    </citation>
    <scope>NUCLEOTIDE SEQUENCE [LARGE SCALE GENOMIC DNA]</scope>
    <source>
        <strain evidence="2 3">LMG 29542</strain>
    </source>
</reference>
<proteinExistence type="predicted"/>
<dbReference type="AlphaFoldDB" id="A0A6J5E9Q7"/>
<gene>
    <name evidence="2" type="ORF">LMG29542_04227</name>
</gene>
<dbReference type="EMBL" id="CADIKH010000019">
    <property type="protein sequence ID" value="CAB3762061.1"/>
    <property type="molecule type" value="Genomic_DNA"/>
</dbReference>
<keyword evidence="1" id="KW-0812">Transmembrane</keyword>
<accession>A0A6J5E9Q7</accession>
<keyword evidence="3" id="KW-1185">Reference proteome</keyword>
<keyword evidence="1" id="KW-1133">Transmembrane helix</keyword>
<name>A0A6J5E9Q7_9BURK</name>
<organism evidence="2 3">
    <name type="scientific">Paraburkholderia humisilvae</name>
    <dbReference type="NCBI Taxonomy" id="627669"/>
    <lineage>
        <taxon>Bacteria</taxon>
        <taxon>Pseudomonadati</taxon>
        <taxon>Pseudomonadota</taxon>
        <taxon>Betaproteobacteria</taxon>
        <taxon>Burkholderiales</taxon>
        <taxon>Burkholderiaceae</taxon>
        <taxon>Paraburkholderia</taxon>
    </lineage>
</organism>
<feature type="transmembrane region" description="Helical" evidence="1">
    <location>
        <begin position="7"/>
        <end position="28"/>
    </location>
</feature>
<protein>
    <submittedName>
        <fullName evidence="2">Uncharacterized protein</fullName>
    </submittedName>
</protein>
<evidence type="ECO:0000256" key="1">
    <source>
        <dbReference type="SAM" id="Phobius"/>
    </source>
</evidence>
<dbReference type="RefSeq" id="WP_175228390.1">
    <property type="nucleotide sequence ID" value="NZ_CADIKH010000019.1"/>
</dbReference>
<dbReference type="Proteomes" id="UP000494363">
    <property type="component" value="Unassembled WGS sequence"/>
</dbReference>